<dbReference type="Proteomes" id="UP000017746">
    <property type="component" value="Chromosome"/>
</dbReference>
<dbReference type="HOGENOM" id="CLU_1607347_0_0_11"/>
<sequence length="165" mass="18217">MTFFRSLATGRRTSTYTYTELDPHGRPVRHIELDARTGTYLAAGAGGHPPPADASEMDPDDFDELWRRARCYLDGRAEVQIHRVEPATPEGLPVVVRCVGGRVRVGTRLTSIRETFETVTITVARIICYGRDVPEITPLHTATLILAGVGHARVHADLHLDGFTD</sequence>
<dbReference type="PATRIC" id="fig|1246995.3.peg.1369"/>
<dbReference type="InterPro" id="IPR009000">
    <property type="entry name" value="Transl_B-barrel_sf"/>
</dbReference>
<reference evidence="1 2" key="1">
    <citation type="journal article" date="2014" name="J. Biotechnol.">
        <title>Complete genome sequence of the actinobacterium Actinoplanes friuliensis HAG 010964, producer of the lipopeptide antibiotic friulimycin.</title>
        <authorList>
            <person name="Ruckert C."/>
            <person name="Szczepanowski R."/>
            <person name="Albersmeier A."/>
            <person name="Goesmann A."/>
            <person name="Fischer N."/>
            <person name="Steinkamper A."/>
            <person name="Puhler A."/>
            <person name="Biener R."/>
            <person name="Schwartz D."/>
            <person name="Kalinowski J."/>
        </authorList>
    </citation>
    <scope>NUCLEOTIDE SEQUENCE [LARGE SCALE GENOMIC DNA]</scope>
    <source>
        <strain evidence="1 2">DSM 7358</strain>
    </source>
</reference>
<dbReference type="KEGG" id="afs:AFR_06700"/>
<dbReference type="RefSeq" id="WP_023359160.1">
    <property type="nucleotide sequence ID" value="NC_022657.1"/>
</dbReference>
<evidence type="ECO:0000313" key="1">
    <source>
        <dbReference type="EMBL" id="AGZ39629.1"/>
    </source>
</evidence>
<gene>
    <name evidence="1" type="ORF">AFR_06700</name>
</gene>
<dbReference type="AlphaFoldDB" id="U5VS13"/>
<proteinExistence type="predicted"/>
<accession>U5VS13</accession>
<keyword evidence="2" id="KW-1185">Reference proteome</keyword>
<dbReference type="SUPFAM" id="SSF50447">
    <property type="entry name" value="Translation proteins"/>
    <property type="match status" value="1"/>
</dbReference>
<protein>
    <submittedName>
        <fullName evidence="1">Uncharacterized protein</fullName>
    </submittedName>
</protein>
<dbReference type="STRING" id="1246995.AFR_06700"/>
<dbReference type="EMBL" id="CP006272">
    <property type="protein sequence ID" value="AGZ39629.1"/>
    <property type="molecule type" value="Genomic_DNA"/>
</dbReference>
<name>U5VS13_9ACTN</name>
<organism evidence="1 2">
    <name type="scientific">Actinoplanes friuliensis DSM 7358</name>
    <dbReference type="NCBI Taxonomy" id="1246995"/>
    <lineage>
        <taxon>Bacteria</taxon>
        <taxon>Bacillati</taxon>
        <taxon>Actinomycetota</taxon>
        <taxon>Actinomycetes</taxon>
        <taxon>Micromonosporales</taxon>
        <taxon>Micromonosporaceae</taxon>
        <taxon>Actinoplanes</taxon>
    </lineage>
</organism>
<evidence type="ECO:0000313" key="2">
    <source>
        <dbReference type="Proteomes" id="UP000017746"/>
    </source>
</evidence>